<dbReference type="InterPro" id="IPR051608">
    <property type="entry name" value="RQC_Subunit_NEMF"/>
</dbReference>
<comment type="caution">
    <text evidence="8">The sequence shown here is derived from an EMBL/GenBank/DDBJ whole genome shotgun (WGS) entry which is preliminary data.</text>
</comment>
<evidence type="ECO:0000313" key="8">
    <source>
        <dbReference type="EMBL" id="OAR05089.1"/>
    </source>
</evidence>
<dbReference type="GO" id="GO:0000049">
    <property type="term" value="F:tRNA binding"/>
    <property type="evidence" value="ECO:0007669"/>
    <property type="project" value="UniProtKB-UniRule"/>
</dbReference>
<dbReference type="GO" id="GO:1990112">
    <property type="term" value="C:RQC complex"/>
    <property type="evidence" value="ECO:0007669"/>
    <property type="project" value="TreeGrafter"/>
</dbReference>
<comment type="function">
    <text evidence="5">Key component of the ribosome quality control system (RQC), a ribosome-associated complex that mediates the extraction of incompletely synthesized nascent chains from stalled ribosomes and their subsequent degradation. RqcH recruits Ala-charged tRNA, and with RqcP directs the elongation of stalled nascent chains on 50S ribosomal subunits, leading to non-templated C-terminal alanine extensions (Ala tail). The Ala tail promotes nascent chain degradation. May add between 1 and at least 8 Ala residues. Binds to stalled 50S ribosomal subunits.</text>
</comment>
<accession>A0A132MQ87</accession>
<dbReference type="InterPro" id="IPR043682">
    <property type="entry name" value="RqcH_bacterial"/>
</dbReference>
<dbReference type="PANTHER" id="PTHR15239:SF6">
    <property type="entry name" value="RIBOSOME QUALITY CONTROL COMPLEX SUBUNIT NEMF"/>
    <property type="match status" value="1"/>
</dbReference>
<dbReference type="HAMAP" id="MF_00844_B">
    <property type="entry name" value="RqcH_B"/>
    <property type="match status" value="1"/>
</dbReference>
<keyword evidence="3 5" id="KW-0694">RNA-binding</keyword>
<evidence type="ECO:0000256" key="5">
    <source>
        <dbReference type="HAMAP-Rule" id="MF_00844"/>
    </source>
</evidence>
<evidence type="ECO:0000256" key="4">
    <source>
        <dbReference type="ARBA" id="ARBA00022917"/>
    </source>
</evidence>
<dbReference type="GO" id="GO:0019843">
    <property type="term" value="F:rRNA binding"/>
    <property type="evidence" value="ECO:0007669"/>
    <property type="project" value="UniProtKB-UniRule"/>
</dbReference>
<evidence type="ECO:0000256" key="6">
    <source>
        <dbReference type="SAM" id="MobiDB-lite"/>
    </source>
</evidence>
<feature type="compositionally biased region" description="Low complexity" evidence="6">
    <location>
        <begin position="443"/>
        <end position="454"/>
    </location>
</feature>
<dbReference type="Pfam" id="PF05670">
    <property type="entry name" value="NFACT-R_1"/>
    <property type="match status" value="1"/>
</dbReference>
<keyword evidence="5" id="KW-0175">Coiled coil</keyword>
<feature type="coiled-coil region" evidence="5">
    <location>
        <begin position="382"/>
        <end position="416"/>
    </location>
</feature>
<comment type="similarity">
    <text evidence="5">Belongs to the NEMF family.</text>
</comment>
<dbReference type="AlphaFoldDB" id="A0A132MQ87"/>
<evidence type="ECO:0000313" key="9">
    <source>
        <dbReference type="Proteomes" id="UP000243024"/>
    </source>
</evidence>
<keyword evidence="2 5" id="KW-0699">rRNA-binding</keyword>
<dbReference type="Pfam" id="PF05833">
    <property type="entry name" value="NFACT_N"/>
    <property type="match status" value="1"/>
</dbReference>
<comment type="subunit">
    <text evidence="5">Associates with stalled 50S ribosomal subunits. Binds to RqcP.</text>
</comment>
<dbReference type="OrthoDB" id="9766163at2"/>
<reference evidence="8 9" key="1">
    <citation type="submission" date="2015-09" db="EMBL/GenBank/DDBJ databases">
        <title>Draft genome sequence of Hydrogenibacillus schlegelii DSM 2000.</title>
        <authorList>
            <person name="Hemp J."/>
        </authorList>
    </citation>
    <scope>NUCLEOTIDE SEQUENCE [LARGE SCALE GENOMIC DNA]</scope>
    <source>
        <strain evidence="8 9">MA 48</strain>
    </source>
</reference>
<dbReference type="Gene3D" id="2.30.310.10">
    <property type="entry name" value="ibrinogen binding protein from staphylococcus aureus domain"/>
    <property type="match status" value="1"/>
</dbReference>
<keyword evidence="4 5" id="KW-0648">Protein biosynthesis</keyword>
<dbReference type="GO" id="GO:0043023">
    <property type="term" value="F:ribosomal large subunit binding"/>
    <property type="evidence" value="ECO:0007669"/>
    <property type="project" value="UniProtKB-UniRule"/>
</dbReference>
<keyword evidence="1 5" id="KW-0820">tRNA-binding</keyword>
<evidence type="ECO:0000256" key="2">
    <source>
        <dbReference type="ARBA" id="ARBA00022730"/>
    </source>
</evidence>
<organism evidence="8 9">
    <name type="scientific">Hydrogenibacillus schlegelii</name>
    <name type="common">Bacillus schlegelii</name>
    <dbReference type="NCBI Taxonomy" id="1484"/>
    <lineage>
        <taxon>Bacteria</taxon>
        <taxon>Bacillati</taxon>
        <taxon>Bacillota</taxon>
        <taxon>Bacilli</taxon>
        <taxon>Bacillales</taxon>
        <taxon>Bacillales Family X. Incertae Sedis</taxon>
        <taxon>Hydrogenibacillus</taxon>
    </lineage>
</organism>
<gene>
    <name evidence="5" type="primary">rqcH</name>
    <name evidence="8" type="ORF">SA87_06185</name>
</gene>
<feature type="coiled-coil region" evidence="5">
    <location>
        <begin position="297"/>
        <end position="331"/>
    </location>
</feature>
<feature type="domain" description="NFACT RNA-binding" evidence="7">
    <location>
        <begin position="464"/>
        <end position="554"/>
    </location>
</feature>
<evidence type="ECO:0000256" key="1">
    <source>
        <dbReference type="ARBA" id="ARBA00022555"/>
    </source>
</evidence>
<dbReference type="Proteomes" id="UP000243024">
    <property type="component" value="Unassembled WGS sequence"/>
</dbReference>
<dbReference type="InterPro" id="IPR008532">
    <property type="entry name" value="NFACT_RNA-bd"/>
</dbReference>
<dbReference type="RefSeq" id="WP_066198878.1">
    <property type="nucleotide sequence ID" value="NZ_CBCSAS010000019.1"/>
</dbReference>
<name>A0A132MQ87_HYDSH</name>
<dbReference type="EMBL" id="JXBB01000005">
    <property type="protein sequence ID" value="OAR05089.1"/>
    <property type="molecule type" value="Genomic_DNA"/>
</dbReference>
<evidence type="ECO:0000256" key="3">
    <source>
        <dbReference type="ARBA" id="ARBA00022884"/>
    </source>
</evidence>
<keyword evidence="9" id="KW-1185">Reference proteome</keyword>
<dbReference type="PANTHER" id="PTHR15239">
    <property type="entry name" value="NUCLEAR EXPORT MEDIATOR FACTOR NEMF"/>
    <property type="match status" value="1"/>
</dbReference>
<protein>
    <recommendedName>
        <fullName evidence="5">Rqc2 homolog RqcH</fullName>
        <shortName evidence="5">RqcH</shortName>
    </recommendedName>
</protein>
<sequence>MFDGLFVARLAAELDRRLSGGQIQKIQQPDDDTLVFFVRTPGATYALVASRQPEAPRLYLAHKPPRRSAEGPPSPRLQRIRKHLQNGRIAAVTALDLDRIAAVEVEATDELGDRRRFRLLVELTGRNANVILIDADGRILETLHPVTADMSRYRQILPGLLYVPPPPQDKIDPRGVPEEEWIARLRAEPEALRDETALAEWLTRRVRGFGPLLARESAHRAARSGGLTPAGAARALVRTVDIVLAGGERPELLPDGDRPAFHALALTHRSGPREAFDDVLALLQVHYERIIPGLTVRREARALRQALEARLGRLEKKIARHRATLAEADAAERHRRFGELILAYQYAVPMTGVSEAAVPDPDDPDRTLRIPLDPALSPAENAERHFRRYQKLKAARAAAEKELERAEAERRYLEEALLYLDDADAEALADLKAELAAAGLIAPPAPAKGPAKKPNAGRESRPERFLSSEGALILVGKSGGQNDRLTFQIARPDDLWLHAKNLPGAHVVVRGPAGEATLEEAALIAAYFSKGRHSSRVPVDYTPVKNVHKPKGAPPGFVLYRGEKTLFVTPSLERVLPILARRPDERSPAETAPDGA</sequence>
<dbReference type="GO" id="GO:0072344">
    <property type="term" value="P:rescue of stalled ribosome"/>
    <property type="evidence" value="ECO:0007669"/>
    <property type="project" value="UniProtKB-UniRule"/>
</dbReference>
<evidence type="ECO:0000259" key="7">
    <source>
        <dbReference type="Pfam" id="PF05670"/>
    </source>
</evidence>
<proteinExistence type="inferred from homology"/>
<feature type="region of interest" description="Disordered" evidence="6">
    <location>
        <begin position="443"/>
        <end position="463"/>
    </location>
</feature>
<dbReference type="STRING" id="1484.SA87_06185"/>